<comment type="caution">
    <text evidence="2">The sequence shown here is derived from an EMBL/GenBank/DDBJ whole genome shotgun (WGS) entry which is preliminary data.</text>
</comment>
<evidence type="ECO:0000313" key="3">
    <source>
        <dbReference type="Proteomes" id="UP000663864"/>
    </source>
</evidence>
<proteinExistence type="predicted"/>
<dbReference type="AlphaFoldDB" id="A0A813S0S1"/>
<evidence type="ECO:0000313" key="2">
    <source>
        <dbReference type="EMBL" id="CAF0788561.1"/>
    </source>
</evidence>
<dbReference type="InterPro" id="IPR035897">
    <property type="entry name" value="Toll_tir_struct_dom_sf"/>
</dbReference>
<dbReference type="SUPFAM" id="SSF52200">
    <property type="entry name" value="Toll/Interleukin receptor TIR domain"/>
    <property type="match status" value="1"/>
</dbReference>
<name>A0A813S0S1_9BILA</name>
<dbReference type="Pfam" id="PF13676">
    <property type="entry name" value="TIR_2"/>
    <property type="match status" value="1"/>
</dbReference>
<dbReference type="GO" id="GO:0007165">
    <property type="term" value="P:signal transduction"/>
    <property type="evidence" value="ECO:0007669"/>
    <property type="project" value="InterPro"/>
</dbReference>
<sequence length="145" mass="16573">MGTFYAIETINGRDVSQYSANPEEQEVILMPGTRIYLTSEPLQVNNGPFMLSFKECMSIPQGKHVMISHDVSDEAIILQVLQVLRDQSIPIWFDKDRKRSDNIYDSLAVGVENAAFICCFVSPDVLFELTEIFTNNRHERNEILN</sequence>
<accession>A0A813S0S1</accession>
<dbReference type="Gene3D" id="3.40.50.10140">
    <property type="entry name" value="Toll/interleukin-1 receptor homology (TIR) domain"/>
    <property type="match status" value="1"/>
</dbReference>
<dbReference type="Gene3D" id="3.90.176.10">
    <property type="entry name" value="Toxin ADP-ribosyltransferase, Chain A, domain 1"/>
    <property type="match status" value="1"/>
</dbReference>
<evidence type="ECO:0000259" key="1">
    <source>
        <dbReference type="Pfam" id="PF13676"/>
    </source>
</evidence>
<dbReference type="Proteomes" id="UP000663864">
    <property type="component" value="Unassembled WGS sequence"/>
</dbReference>
<gene>
    <name evidence="2" type="ORF">ZHD862_LOCUS1780</name>
</gene>
<dbReference type="EMBL" id="CAJNOT010000032">
    <property type="protein sequence ID" value="CAF0788561.1"/>
    <property type="molecule type" value="Genomic_DNA"/>
</dbReference>
<organism evidence="2 3">
    <name type="scientific">Rotaria sordida</name>
    <dbReference type="NCBI Taxonomy" id="392033"/>
    <lineage>
        <taxon>Eukaryota</taxon>
        <taxon>Metazoa</taxon>
        <taxon>Spiralia</taxon>
        <taxon>Gnathifera</taxon>
        <taxon>Rotifera</taxon>
        <taxon>Eurotatoria</taxon>
        <taxon>Bdelloidea</taxon>
        <taxon>Philodinida</taxon>
        <taxon>Philodinidae</taxon>
        <taxon>Rotaria</taxon>
    </lineage>
</organism>
<feature type="domain" description="TIR" evidence="1">
    <location>
        <begin position="65"/>
        <end position="126"/>
    </location>
</feature>
<reference evidence="2" key="1">
    <citation type="submission" date="2021-02" db="EMBL/GenBank/DDBJ databases">
        <authorList>
            <person name="Nowell W R."/>
        </authorList>
    </citation>
    <scope>NUCLEOTIDE SEQUENCE</scope>
</reference>
<dbReference type="InterPro" id="IPR000157">
    <property type="entry name" value="TIR_dom"/>
</dbReference>
<protein>
    <recommendedName>
        <fullName evidence="1">TIR domain-containing protein</fullName>
    </recommendedName>
</protein>